<reference evidence="2" key="2">
    <citation type="journal article" date="2015" name="Data Brief">
        <title>Shoot transcriptome of the giant reed, Arundo donax.</title>
        <authorList>
            <person name="Barrero R.A."/>
            <person name="Guerrero F.D."/>
            <person name="Moolhuijzen P."/>
            <person name="Goolsby J.A."/>
            <person name="Tidwell J."/>
            <person name="Bellgard S.E."/>
            <person name="Bellgard M.I."/>
        </authorList>
    </citation>
    <scope>NUCLEOTIDE SEQUENCE</scope>
    <source>
        <tissue evidence="2">Shoot tissue taken approximately 20 cm above the soil surface</tissue>
    </source>
</reference>
<feature type="region of interest" description="Disordered" evidence="1">
    <location>
        <begin position="14"/>
        <end position="186"/>
    </location>
</feature>
<reference evidence="2" key="1">
    <citation type="submission" date="2014-09" db="EMBL/GenBank/DDBJ databases">
        <authorList>
            <person name="Magalhaes I.L.F."/>
            <person name="Oliveira U."/>
            <person name="Santos F.R."/>
            <person name="Vidigal T.H.D.A."/>
            <person name="Brescovit A.D."/>
            <person name="Santos A.J."/>
        </authorList>
    </citation>
    <scope>NUCLEOTIDE SEQUENCE</scope>
    <source>
        <tissue evidence="2">Shoot tissue taken approximately 20 cm above the soil surface</tissue>
    </source>
</reference>
<evidence type="ECO:0000256" key="1">
    <source>
        <dbReference type="SAM" id="MobiDB-lite"/>
    </source>
</evidence>
<sequence length="236" mass="24845">MSSDVCTRIGLFLDREPRAGKSSSGLANQVEAGAGRGAWPGLPPRRVRGQPLPPAPHLLEHPRGRQRQRARLGLRAPPAARAGATGGDPAEAGRAQLRRYPAGDPYGPVARGRRRRGSDAVGAHGGAGGVDVRGVRRGAAAEQGRRGRDGGAPAGDAALRGPRPEGAAQYGGGGEDDRGHQGKGEQASQVLRVAVASRALVRVLSLRVRGHHKVHSRLKFLIQFVVSTFVSFFLFR</sequence>
<proteinExistence type="predicted"/>
<organism evidence="2">
    <name type="scientific">Arundo donax</name>
    <name type="common">Giant reed</name>
    <name type="synonym">Donax arundinaceus</name>
    <dbReference type="NCBI Taxonomy" id="35708"/>
    <lineage>
        <taxon>Eukaryota</taxon>
        <taxon>Viridiplantae</taxon>
        <taxon>Streptophyta</taxon>
        <taxon>Embryophyta</taxon>
        <taxon>Tracheophyta</taxon>
        <taxon>Spermatophyta</taxon>
        <taxon>Magnoliopsida</taxon>
        <taxon>Liliopsida</taxon>
        <taxon>Poales</taxon>
        <taxon>Poaceae</taxon>
        <taxon>PACMAD clade</taxon>
        <taxon>Arundinoideae</taxon>
        <taxon>Arundineae</taxon>
        <taxon>Arundo</taxon>
    </lineage>
</organism>
<evidence type="ECO:0000313" key="2">
    <source>
        <dbReference type="EMBL" id="JAD32087.1"/>
    </source>
</evidence>
<protein>
    <submittedName>
        <fullName evidence="2">Uncharacterized protein</fullName>
    </submittedName>
</protein>
<dbReference type="EMBL" id="GBRH01265808">
    <property type="protein sequence ID" value="JAD32087.1"/>
    <property type="molecule type" value="Transcribed_RNA"/>
</dbReference>
<feature type="compositionally biased region" description="Low complexity" evidence="1">
    <location>
        <begin position="73"/>
        <end position="90"/>
    </location>
</feature>
<accession>A0A0A8ZB77</accession>
<dbReference type="AlphaFoldDB" id="A0A0A8ZB77"/>
<name>A0A0A8ZB77_ARUDO</name>